<feature type="chain" id="PRO_5021836496" evidence="1">
    <location>
        <begin position="20"/>
        <end position="462"/>
    </location>
</feature>
<dbReference type="EMBL" id="CP036287">
    <property type="protein sequence ID" value="QDU68743.1"/>
    <property type="molecule type" value="Genomic_DNA"/>
</dbReference>
<reference evidence="2 3" key="1">
    <citation type="submission" date="2019-02" db="EMBL/GenBank/DDBJ databases">
        <title>Deep-cultivation of Planctomycetes and their phenomic and genomic characterization uncovers novel biology.</title>
        <authorList>
            <person name="Wiegand S."/>
            <person name="Jogler M."/>
            <person name="Boedeker C."/>
            <person name="Pinto D."/>
            <person name="Vollmers J."/>
            <person name="Rivas-Marin E."/>
            <person name="Kohn T."/>
            <person name="Peeters S.H."/>
            <person name="Heuer A."/>
            <person name="Rast P."/>
            <person name="Oberbeckmann S."/>
            <person name="Bunk B."/>
            <person name="Jeske O."/>
            <person name="Meyerdierks A."/>
            <person name="Storesund J.E."/>
            <person name="Kallscheuer N."/>
            <person name="Luecker S."/>
            <person name="Lage O.M."/>
            <person name="Pohl T."/>
            <person name="Merkel B.J."/>
            <person name="Hornburger P."/>
            <person name="Mueller R.-W."/>
            <person name="Bruemmer F."/>
            <person name="Labrenz M."/>
            <person name="Spormann A.M."/>
            <person name="Op den Camp H."/>
            <person name="Overmann J."/>
            <person name="Amann R."/>
            <person name="Jetten M.S.M."/>
            <person name="Mascher T."/>
            <person name="Medema M.H."/>
            <person name="Devos D.P."/>
            <person name="Kaster A.-K."/>
            <person name="Ovreas L."/>
            <person name="Rohde M."/>
            <person name="Galperin M.Y."/>
            <person name="Jogler C."/>
        </authorList>
    </citation>
    <scope>NUCLEOTIDE SEQUENCE [LARGE SCALE GENOMIC DNA]</scope>
    <source>
        <strain evidence="2 3">Pla133</strain>
    </source>
</reference>
<evidence type="ECO:0000313" key="2">
    <source>
        <dbReference type="EMBL" id="QDU68743.1"/>
    </source>
</evidence>
<keyword evidence="1" id="KW-0732">Signal</keyword>
<dbReference type="RefSeq" id="WP_145068023.1">
    <property type="nucleotide sequence ID" value="NZ_CP036287.1"/>
</dbReference>
<sequence precursor="true">MTATRTCAAALLLALSAQAQTGPFADGEVLVRGNLIAFDYGLWRVNLTTGEADTVVTGLLPSYSKSGWIAYDPWREGVLAYTSWAPVGMFSARLYLFRADKTVTQLGFVGEKLTDLAPVGDGRVYLRRDGVLHLLDASNQLVPIPDAAGQPVDIAAEHLVYHAPSNSLIGATGTGYIQPCSAFNQLVVHRLPLTADGLALSGPPTCQTWNHGSSGAPVGLDPLPDGGFLMTIAGGVLLADDRMVRVDPWTLAVTPWAKSEFNDLDGGFWSQAIGAAVVLEDKDDLLRAYQKGQQGPGTLVPVAVSIGENTSGWSSDNQMIDIEVGADACAGSVIAFGQGSSGKAGVVPLLGAGTCPEVGGTLHLTLGNGVAGATAVIALSAASAPYPLFGGTGYLLPPLFATYPLTLSGSGASAAIGFGAVSIPIPSVAALTGLTVFAQGAVVDAAAQEGFALTAGLAVIIG</sequence>
<protein>
    <submittedName>
        <fullName evidence="2">Uncharacterized protein</fullName>
    </submittedName>
</protein>
<organism evidence="2 3">
    <name type="scientific">Engelhardtia mirabilis</name>
    <dbReference type="NCBI Taxonomy" id="2528011"/>
    <lineage>
        <taxon>Bacteria</taxon>
        <taxon>Pseudomonadati</taxon>
        <taxon>Planctomycetota</taxon>
        <taxon>Planctomycetia</taxon>
        <taxon>Planctomycetia incertae sedis</taxon>
        <taxon>Engelhardtia</taxon>
    </lineage>
</organism>
<gene>
    <name evidence="2" type="ORF">Pla133_38460</name>
</gene>
<evidence type="ECO:0000256" key="1">
    <source>
        <dbReference type="SAM" id="SignalP"/>
    </source>
</evidence>
<dbReference type="Proteomes" id="UP000316921">
    <property type="component" value="Chromosome"/>
</dbReference>
<proteinExistence type="predicted"/>
<feature type="signal peptide" evidence="1">
    <location>
        <begin position="1"/>
        <end position="19"/>
    </location>
</feature>
<dbReference type="SUPFAM" id="SSF63829">
    <property type="entry name" value="Calcium-dependent phosphotriesterase"/>
    <property type="match status" value="1"/>
</dbReference>
<dbReference type="KEGG" id="pbap:Pla133_38460"/>
<evidence type="ECO:0000313" key="3">
    <source>
        <dbReference type="Proteomes" id="UP000316921"/>
    </source>
</evidence>
<name>A0A518BP84_9BACT</name>
<dbReference type="AlphaFoldDB" id="A0A518BP84"/>
<accession>A0A518BP84</accession>
<keyword evidence="3" id="KW-1185">Reference proteome</keyword>